<dbReference type="AlphaFoldDB" id="A0A0M6WNY5"/>
<organism evidence="4 6">
    <name type="scientific">Agathobacter rectalis</name>
    <dbReference type="NCBI Taxonomy" id="39491"/>
    <lineage>
        <taxon>Bacteria</taxon>
        <taxon>Bacillati</taxon>
        <taxon>Bacillota</taxon>
        <taxon>Clostridia</taxon>
        <taxon>Lachnospirales</taxon>
        <taxon>Lachnospiraceae</taxon>
        <taxon>Agathobacter</taxon>
    </lineage>
</organism>
<gene>
    <name evidence="5" type="ORF">GKE44_03420</name>
    <name evidence="4" type="ORF">T1815_20001</name>
</gene>
<feature type="region of interest" description="Disordered" evidence="2">
    <location>
        <begin position="362"/>
        <end position="408"/>
    </location>
</feature>
<keyword evidence="6" id="KW-1185">Reference proteome</keyword>
<reference evidence="5 7" key="3">
    <citation type="journal article" date="2019" name="Nat. Med.">
        <title>A library of human gut bacterial isolates paired with longitudinal multiomics data enables mechanistic microbiome research.</title>
        <authorList>
            <person name="Poyet M."/>
            <person name="Groussin M."/>
            <person name="Gibbons S.M."/>
            <person name="Avila-Pacheco J."/>
            <person name="Jiang X."/>
            <person name="Kearney S.M."/>
            <person name="Perrotta A.R."/>
            <person name="Berdy B."/>
            <person name="Zhao S."/>
            <person name="Lieberman T.D."/>
            <person name="Swanson P.K."/>
            <person name="Smith M."/>
            <person name="Roesemann S."/>
            <person name="Alexander J.E."/>
            <person name="Rich S.A."/>
            <person name="Livny J."/>
            <person name="Vlamakis H."/>
            <person name="Clish C."/>
            <person name="Bullock K."/>
            <person name="Deik A."/>
            <person name="Scott J."/>
            <person name="Pierce K.A."/>
            <person name="Xavier R.J."/>
            <person name="Alm E.J."/>
        </authorList>
    </citation>
    <scope>NUCLEOTIDE SEQUENCE [LARGE SCALE GENOMIC DNA]</scope>
    <source>
        <strain evidence="5 7">BIOML-A5</strain>
    </source>
</reference>
<comment type="similarity">
    <text evidence="1">Belongs to the LytR/CpsA/Psr (LCP) family.</text>
</comment>
<evidence type="ECO:0000256" key="1">
    <source>
        <dbReference type="ARBA" id="ARBA00006068"/>
    </source>
</evidence>
<proteinExistence type="inferred from homology"/>
<evidence type="ECO:0000313" key="7">
    <source>
        <dbReference type="Proteomes" id="UP000465607"/>
    </source>
</evidence>
<name>A0A0M6WNY5_9FIRM</name>
<dbReference type="PANTHER" id="PTHR33392:SF6">
    <property type="entry name" value="POLYISOPRENYL-TEICHOIC ACID--PEPTIDOGLYCAN TEICHOIC ACID TRANSFERASE TAGU"/>
    <property type="match status" value="1"/>
</dbReference>
<evidence type="ECO:0000313" key="4">
    <source>
        <dbReference type="EMBL" id="CRL39102.1"/>
    </source>
</evidence>
<dbReference type="EMBL" id="WKQV01000003">
    <property type="protein sequence ID" value="MSD26237.1"/>
    <property type="molecule type" value="Genomic_DNA"/>
</dbReference>
<feature type="compositionally biased region" description="Basic and acidic residues" evidence="2">
    <location>
        <begin position="373"/>
        <end position="402"/>
    </location>
</feature>
<evidence type="ECO:0000259" key="3">
    <source>
        <dbReference type="Pfam" id="PF03816"/>
    </source>
</evidence>
<evidence type="ECO:0000313" key="5">
    <source>
        <dbReference type="EMBL" id="MSD26237.1"/>
    </source>
</evidence>
<dbReference type="Proteomes" id="UP000465607">
    <property type="component" value="Unassembled WGS sequence"/>
</dbReference>
<dbReference type="RefSeq" id="WP_055062092.1">
    <property type="nucleotide sequence ID" value="NZ_AP031452.1"/>
</dbReference>
<evidence type="ECO:0000313" key="6">
    <source>
        <dbReference type="Proteomes" id="UP000049472"/>
    </source>
</evidence>
<reference evidence="4" key="1">
    <citation type="submission" date="2015-05" db="EMBL/GenBank/DDBJ databases">
        <authorList>
            <person name="Wang D.B."/>
            <person name="Wang M."/>
        </authorList>
    </citation>
    <scope>NUCLEOTIDE SEQUENCE [LARGE SCALE GENOMIC DNA]</scope>
    <source>
        <strain evidence="4">T1-815</strain>
    </source>
</reference>
<accession>A0A0M6WNY5</accession>
<dbReference type="InterPro" id="IPR004474">
    <property type="entry name" value="LytR_CpsA_psr"/>
</dbReference>
<dbReference type="InterPro" id="IPR050922">
    <property type="entry name" value="LytR/CpsA/Psr_CW_biosynth"/>
</dbReference>
<dbReference type="PANTHER" id="PTHR33392">
    <property type="entry name" value="POLYISOPRENYL-TEICHOIC ACID--PEPTIDOGLYCAN TEICHOIC ACID TRANSFERASE TAGU"/>
    <property type="match status" value="1"/>
</dbReference>
<feature type="domain" description="Cell envelope-related transcriptional attenuator" evidence="3">
    <location>
        <begin position="92"/>
        <end position="249"/>
    </location>
</feature>
<dbReference type="Gene3D" id="3.40.630.190">
    <property type="entry name" value="LCP protein"/>
    <property type="match status" value="1"/>
</dbReference>
<dbReference type="Proteomes" id="UP000049472">
    <property type="component" value="Unassembled WGS sequence"/>
</dbReference>
<dbReference type="Pfam" id="PF03816">
    <property type="entry name" value="LytR_cpsA_psr"/>
    <property type="match status" value="1"/>
</dbReference>
<reference evidence="6" key="2">
    <citation type="submission" date="2015-05" db="EMBL/GenBank/DDBJ databases">
        <authorList>
            <consortium name="Pathogen Informatics"/>
        </authorList>
    </citation>
    <scope>NUCLEOTIDE SEQUENCE [LARGE SCALE GENOMIC DNA]</scope>
    <source>
        <strain evidence="6">T1-815</strain>
    </source>
</reference>
<dbReference type="NCBIfam" id="TIGR00350">
    <property type="entry name" value="lytR_cpsA_psr"/>
    <property type="match status" value="1"/>
</dbReference>
<evidence type="ECO:0000256" key="2">
    <source>
        <dbReference type="SAM" id="MobiDB-lite"/>
    </source>
</evidence>
<protein>
    <submittedName>
        <fullName evidence="5">LytR family transcriptional regulator</fullName>
    </submittedName>
</protein>
<sequence length="408" mass="45296">MAKKRRRKKRRSGRKKIILFVFEILLLLIVLLVVWAYNKTLGQVKYEDALTNSEAGINEEIDEDVLANMHGYLNVALFGLDNRSNGSYDEGHSDCIMIASLNYDTKEVQLVSVYRDTYLPIGNGKFAKANAAYANGGAKRAVAMLNSNLDLNITKYVCVDWKALVDAIDDIGGLDLEITNAEMKEINYLIPEVDYTTGYNTPYLEGDGMQHLDGTQATCYARIRSTSGDDFLRASRQRIVLQAMLDKAKQSDLGSLTEMCKDIMSQISTNFTAKEIIQYATAVTKYQMKETTGFPFELTTMNLSTTGDTVIPIDLAQNVSKLHQFLFNETDYQPTETVQTVSDKIAKKTGVTSKTSAFDLTQYNDTVGSDGTEGAKKKNKDKQDALKKSQSESENGSEEKSSSDGSDD</sequence>
<dbReference type="EMBL" id="CVRQ01000022">
    <property type="protein sequence ID" value="CRL39102.1"/>
    <property type="molecule type" value="Genomic_DNA"/>
</dbReference>